<evidence type="ECO:0000256" key="2">
    <source>
        <dbReference type="ARBA" id="ARBA00022679"/>
    </source>
</evidence>
<feature type="domain" description="O-methyltransferase C-terminal" evidence="4">
    <location>
        <begin position="246"/>
        <end position="399"/>
    </location>
</feature>
<dbReference type="InterPro" id="IPR029063">
    <property type="entry name" value="SAM-dependent_MTases_sf"/>
</dbReference>
<dbReference type="Gene3D" id="3.40.50.150">
    <property type="entry name" value="Vaccinia Virus protein VP39"/>
    <property type="match status" value="1"/>
</dbReference>
<keyword evidence="6" id="KW-1185">Reference proteome</keyword>
<evidence type="ECO:0000259" key="4">
    <source>
        <dbReference type="Pfam" id="PF00891"/>
    </source>
</evidence>
<proteinExistence type="predicted"/>
<keyword evidence="2" id="KW-0808">Transferase</keyword>
<accession>A0ABR3XTI7</accession>
<gene>
    <name evidence="5" type="ORF">Plec18167_004142</name>
</gene>
<dbReference type="InterPro" id="IPR001077">
    <property type="entry name" value="COMT_C"/>
</dbReference>
<dbReference type="InterPro" id="IPR016461">
    <property type="entry name" value="COMT-like"/>
</dbReference>
<dbReference type="PANTHER" id="PTHR43712:SF12">
    <property type="entry name" value="STERIGMATOCYSTIN 8-O-METHYLTRANSFERASE"/>
    <property type="match status" value="1"/>
</dbReference>
<reference evidence="5 6" key="1">
    <citation type="journal article" date="2024" name="IMA Fungus">
        <title>IMA Genome - F19 : A genome assembly and annotation guide to empower mycologists, including annotated draft genome sequences of Ceratocystis pirilliformis, Diaporthe australafricana, Fusarium ophioides, Paecilomyces lecythidis, and Sporothrix stenoceras.</title>
        <authorList>
            <person name="Aylward J."/>
            <person name="Wilson A.M."/>
            <person name="Visagie C.M."/>
            <person name="Spraker J."/>
            <person name="Barnes I."/>
            <person name="Buitendag C."/>
            <person name="Ceriani C."/>
            <person name="Del Mar Angel L."/>
            <person name="du Plessis D."/>
            <person name="Fuchs T."/>
            <person name="Gasser K."/>
            <person name="Kramer D."/>
            <person name="Li W."/>
            <person name="Munsamy K."/>
            <person name="Piso A."/>
            <person name="Price J.L."/>
            <person name="Sonnekus B."/>
            <person name="Thomas C."/>
            <person name="van der Nest A."/>
            <person name="van Dijk A."/>
            <person name="van Heerden A."/>
            <person name="van Vuuren N."/>
            <person name="Yilmaz N."/>
            <person name="Duong T.A."/>
            <person name="van der Merwe N.A."/>
            <person name="Wingfield M.J."/>
            <person name="Wingfield B.D."/>
        </authorList>
    </citation>
    <scope>NUCLEOTIDE SEQUENCE [LARGE SCALE GENOMIC DNA]</scope>
    <source>
        <strain evidence="5 6">CMW 18167</strain>
    </source>
</reference>
<dbReference type="PROSITE" id="PS51683">
    <property type="entry name" value="SAM_OMT_II"/>
    <property type="match status" value="1"/>
</dbReference>
<evidence type="ECO:0000256" key="1">
    <source>
        <dbReference type="ARBA" id="ARBA00022603"/>
    </source>
</evidence>
<dbReference type="SUPFAM" id="SSF53335">
    <property type="entry name" value="S-adenosyl-L-methionine-dependent methyltransferases"/>
    <property type="match status" value="1"/>
</dbReference>
<dbReference type="Pfam" id="PF00891">
    <property type="entry name" value="Methyltransf_2"/>
    <property type="match status" value="1"/>
</dbReference>
<keyword evidence="3" id="KW-0949">S-adenosyl-L-methionine</keyword>
<comment type="caution">
    <text evidence="5">The sequence shown here is derived from an EMBL/GenBank/DDBJ whole genome shotgun (WGS) entry which is preliminary data.</text>
</comment>
<dbReference type="EMBL" id="JAVDPF010000011">
    <property type="protein sequence ID" value="KAL1878847.1"/>
    <property type="molecule type" value="Genomic_DNA"/>
</dbReference>
<name>A0ABR3XTI7_9EURO</name>
<evidence type="ECO:0000256" key="3">
    <source>
        <dbReference type="ARBA" id="ARBA00022691"/>
    </source>
</evidence>
<dbReference type="CDD" id="cd02440">
    <property type="entry name" value="AdoMet_MTases"/>
    <property type="match status" value="1"/>
</dbReference>
<keyword evidence="1" id="KW-0489">Methyltransferase</keyword>
<dbReference type="Proteomes" id="UP001583193">
    <property type="component" value="Unassembled WGS sequence"/>
</dbReference>
<evidence type="ECO:0000313" key="5">
    <source>
        <dbReference type="EMBL" id="KAL1878847.1"/>
    </source>
</evidence>
<protein>
    <recommendedName>
        <fullName evidence="4">O-methyltransferase C-terminal domain-containing protein</fullName>
    </recommendedName>
</protein>
<evidence type="ECO:0000313" key="6">
    <source>
        <dbReference type="Proteomes" id="UP001583193"/>
    </source>
</evidence>
<sequence>MESNSEISRLASVISSSTATLDQYLKDNKIPEPSFDAHAPPQLALKSAEAFQAKSSAINACLELLDRLQGPLTCMLPLYNGSALQAISRFNIAAHVPLDGTEISYPDLAKASGMHVDDLKQVIRFAIVFHRLFQEPRKGYVVHSAGSRKIAEDPIVQAGVGQFDEFYGSFARTVDAMTQFQGHEPNEAGFCLSHNTNEDLFSYLRSRPAAAKQFSEAMKFYTGPIPAYSPNLLVQGYPWNELGKGATVVDMGGSTGNVANLIAQAAPDFQVIVEDLPHVVTEAESTRTTEGQDQQQQHLPVKFKAHDFFTPQTVVADAYLLRWVLHDWPDHYVLKILRQLVPALKKGARVIVNESLCPESGSLPLATERYIRYMDLMMLAINKSRLRDEEEWQQLFHEADPRYGQLKCWTPEGSALAIMEVVWEG</sequence>
<organism evidence="5 6">
    <name type="scientific">Paecilomyces lecythidis</name>
    <dbReference type="NCBI Taxonomy" id="3004212"/>
    <lineage>
        <taxon>Eukaryota</taxon>
        <taxon>Fungi</taxon>
        <taxon>Dikarya</taxon>
        <taxon>Ascomycota</taxon>
        <taxon>Pezizomycotina</taxon>
        <taxon>Eurotiomycetes</taxon>
        <taxon>Eurotiomycetidae</taxon>
        <taxon>Eurotiales</taxon>
        <taxon>Thermoascaceae</taxon>
        <taxon>Paecilomyces</taxon>
    </lineage>
</organism>
<dbReference type="PANTHER" id="PTHR43712">
    <property type="entry name" value="PUTATIVE (AFU_ORTHOLOGUE AFUA_4G14580)-RELATED"/>
    <property type="match status" value="1"/>
</dbReference>